<dbReference type="EMBL" id="WODC01000014">
    <property type="protein sequence ID" value="MUM78828.1"/>
    <property type="molecule type" value="Genomic_DNA"/>
</dbReference>
<comment type="caution">
    <text evidence="1">The sequence shown here is derived from an EMBL/GenBank/DDBJ whole genome shotgun (WGS) entry which is preliminary data.</text>
</comment>
<protein>
    <submittedName>
        <fullName evidence="1">Uncharacterized protein</fullName>
    </submittedName>
</protein>
<evidence type="ECO:0000313" key="2">
    <source>
        <dbReference type="Proteomes" id="UP000461162"/>
    </source>
</evidence>
<keyword evidence="2" id="KW-1185">Reference proteome</keyword>
<reference evidence="1 2" key="1">
    <citation type="submission" date="2019-11" db="EMBL/GenBank/DDBJ databases">
        <title>Pseudodesulfovibrio alkaliphilus, sp. nov., an alkaliphilic sulfate-reducing bacteria from mud volcano of Taman peninsula, Russia.</title>
        <authorList>
            <person name="Frolova A."/>
            <person name="Merkel A.Y."/>
            <person name="Slobodkin A.I."/>
        </authorList>
    </citation>
    <scope>NUCLEOTIDE SEQUENCE [LARGE SCALE GENOMIC DNA]</scope>
    <source>
        <strain evidence="1 2">F-1</strain>
    </source>
</reference>
<accession>A0A7K1KRY7</accession>
<dbReference type="RefSeq" id="WP_155935680.1">
    <property type="nucleotide sequence ID" value="NZ_WODC01000014.1"/>
</dbReference>
<evidence type="ECO:0000313" key="1">
    <source>
        <dbReference type="EMBL" id="MUM78828.1"/>
    </source>
</evidence>
<dbReference type="AlphaFoldDB" id="A0A7K1KRY7"/>
<gene>
    <name evidence="1" type="ORF">GKC30_14420</name>
</gene>
<name>A0A7K1KRY7_9BACT</name>
<dbReference type="Proteomes" id="UP000461162">
    <property type="component" value="Unassembled WGS sequence"/>
</dbReference>
<dbReference type="Gene3D" id="2.40.360.20">
    <property type="match status" value="1"/>
</dbReference>
<organism evidence="1 2">
    <name type="scientific">Pseudodesulfovibrio alkaliphilus</name>
    <dbReference type="NCBI Taxonomy" id="2661613"/>
    <lineage>
        <taxon>Bacteria</taxon>
        <taxon>Pseudomonadati</taxon>
        <taxon>Thermodesulfobacteriota</taxon>
        <taxon>Desulfovibrionia</taxon>
        <taxon>Desulfovibrionales</taxon>
        <taxon>Desulfovibrionaceae</taxon>
    </lineage>
</organism>
<sequence>MSLPIYESALGSLDEVNKVTPPGLDLDSYFPIENPENYWNMLATRVRRKGEVLSAEMHWKNMGQTTANGKQAWLLGDGEPMLLVISKDEDGIQHHADLQPKGKSEQFSPPWTSATNKIGFRQEQTTPYVLTEDDGIQIPCCLRSQMTGYETIKLPAGIFQNCVRVDTHYQRSTGTIYNSVVHFAAGVGLVRYKFRQIDPAINSVVVVGTLELKSARVDGKLYGTE</sequence>
<proteinExistence type="predicted"/>